<evidence type="ECO:0000259" key="9">
    <source>
        <dbReference type="PROSITE" id="PS50106"/>
    </source>
</evidence>
<evidence type="ECO:0000313" key="10">
    <source>
        <dbReference type="EMBL" id="PCH60073.1"/>
    </source>
</evidence>
<dbReference type="PRINTS" id="PR00834">
    <property type="entry name" value="PROTEASES2C"/>
</dbReference>
<dbReference type="Gene3D" id="2.30.42.10">
    <property type="match status" value="2"/>
</dbReference>
<comment type="similarity">
    <text evidence="1">Belongs to the peptidase S1C family.</text>
</comment>
<dbReference type="SMART" id="SM00228">
    <property type="entry name" value="PDZ"/>
    <property type="match status" value="2"/>
</dbReference>
<dbReference type="InterPro" id="IPR011782">
    <property type="entry name" value="Pept_S1C_Do"/>
</dbReference>
<comment type="caution">
    <text evidence="10">The sequence shown here is derived from an EMBL/GenBank/DDBJ whole genome shotgun (WGS) entry which is preliminary data.</text>
</comment>
<dbReference type="PANTHER" id="PTHR22939">
    <property type="entry name" value="SERINE PROTEASE FAMILY S1C HTRA-RELATED"/>
    <property type="match status" value="1"/>
</dbReference>
<organism evidence="10 11">
    <name type="scientific">SAR86 cluster bacterium</name>
    <dbReference type="NCBI Taxonomy" id="2030880"/>
    <lineage>
        <taxon>Bacteria</taxon>
        <taxon>Pseudomonadati</taxon>
        <taxon>Pseudomonadota</taxon>
        <taxon>Gammaproteobacteria</taxon>
        <taxon>SAR86 cluster</taxon>
    </lineage>
</organism>
<evidence type="ECO:0000256" key="3">
    <source>
        <dbReference type="ARBA" id="ARBA00022729"/>
    </source>
</evidence>
<dbReference type="Gene3D" id="2.40.10.120">
    <property type="match status" value="1"/>
</dbReference>
<dbReference type="GO" id="GO:0042597">
    <property type="term" value="C:periplasmic space"/>
    <property type="evidence" value="ECO:0007669"/>
    <property type="project" value="UniProtKB-SubCell"/>
</dbReference>
<reference evidence="11" key="1">
    <citation type="submission" date="2017-08" db="EMBL/GenBank/DDBJ databases">
        <title>A dynamic microbial community with high functional redundancy inhabits the cold, oxic subseafloor aquifer.</title>
        <authorList>
            <person name="Tully B.J."/>
            <person name="Wheat C.G."/>
            <person name="Glazer B.T."/>
            <person name="Huber J.A."/>
        </authorList>
    </citation>
    <scope>NUCLEOTIDE SEQUENCE [LARGE SCALE GENOMIC DNA]</scope>
</reference>
<dbReference type="PROSITE" id="PS50106">
    <property type="entry name" value="PDZ"/>
    <property type="match status" value="1"/>
</dbReference>
<name>A0A2A4MJK8_9GAMM</name>
<keyword evidence="6" id="KW-0720">Serine protease</keyword>
<proteinExistence type="inferred from homology"/>
<evidence type="ECO:0000256" key="7">
    <source>
        <dbReference type="PIRSR" id="PIRSR611782-1"/>
    </source>
</evidence>
<feature type="binding site" evidence="8">
    <location>
        <position position="128"/>
    </location>
    <ligand>
        <name>substrate</name>
    </ligand>
</feature>
<keyword evidence="4" id="KW-0677">Repeat</keyword>
<dbReference type="SUPFAM" id="SSF50494">
    <property type="entry name" value="Trypsin-like serine proteases"/>
    <property type="match status" value="1"/>
</dbReference>
<gene>
    <name evidence="10" type="ORF">COC19_06340</name>
</gene>
<feature type="binding site" evidence="8">
    <location>
        <position position="158"/>
    </location>
    <ligand>
        <name>substrate</name>
    </ligand>
</feature>
<dbReference type="Pfam" id="PF13365">
    <property type="entry name" value="Trypsin_2"/>
    <property type="match status" value="1"/>
</dbReference>
<dbReference type="Pfam" id="PF13180">
    <property type="entry name" value="PDZ_2"/>
    <property type="match status" value="1"/>
</dbReference>
<dbReference type="SUPFAM" id="SSF50156">
    <property type="entry name" value="PDZ domain-like"/>
    <property type="match status" value="2"/>
</dbReference>
<keyword evidence="2 10" id="KW-0645">Protease</keyword>
<accession>A0A2A4MJK8</accession>
<dbReference type="NCBIfam" id="TIGR02037">
    <property type="entry name" value="degP_htrA_DO"/>
    <property type="match status" value="1"/>
</dbReference>
<evidence type="ECO:0000256" key="8">
    <source>
        <dbReference type="PIRSR" id="PIRSR611782-2"/>
    </source>
</evidence>
<sequence length="470" mass="49675">MKTLSLFSSTTRIKTPWQAAVSASLVLLLLWSPLSFSLSAAALAQGVPSLAAMLQEVTPAVVSIRVSKPASPSTIPQSRLDNLPQQLRRYLQEIPDQANGPDQQQMVSGAGSGVIIDAQAGLIITNHHVIDGAEEILVGLNDQRSFTAKLLGSDELTDLALLKIDAQGLSNLSFADSETVMVGDYAVAIGNPFGIGQTVTAGIVSALGRAGLNRNNYEDFIQTDAAINQGNSGGALVDLQGRLIGINTAIISKDGGSNGIGFAIPSHMVASVIAHLESEGTVNRGVLGVQISDVTSDVASALAIEVDRGALVTRVMVDSAAEKAGIKVADVIVDIDGHRVNSSRELKNYVGMMALEQRFELQLYRNGEQMTLAAVLSNANLVTDNSAVKTSFKGAQLKSASLAGVEVTDIDNSSSAWRIGLRNEDVITQVNKQSVSDLQAFNVLIDNDERFSVLTVRRQGRSLLLFAENS</sequence>
<feature type="domain" description="PDZ" evidence="9">
    <location>
        <begin position="271"/>
        <end position="337"/>
    </location>
</feature>
<dbReference type="InterPro" id="IPR001940">
    <property type="entry name" value="Peptidase_S1C"/>
</dbReference>
<feature type="active site" description="Charge relay system" evidence="7">
    <location>
        <position position="128"/>
    </location>
</feature>
<evidence type="ECO:0000256" key="4">
    <source>
        <dbReference type="ARBA" id="ARBA00022737"/>
    </source>
</evidence>
<dbReference type="PANTHER" id="PTHR22939:SF129">
    <property type="entry name" value="SERINE PROTEASE HTRA2, MITOCHONDRIAL"/>
    <property type="match status" value="1"/>
</dbReference>
<protein>
    <submittedName>
        <fullName evidence="10">Serine endoprotease DegQ</fullName>
    </submittedName>
</protein>
<feature type="binding site" evidence="8">
    <location>
        <begin position="230"/>
        <end position="232"/>
    </location>
    <ligand>
        <name>substrate</name>
    </ligand>
</feature>
<dbReference type="Proteomes" id="UP000218172">
    <property type="component" value="Unassembled WGS sequence"/>
</dbReference>
<evidence type="ECO:0000256" key="1">
    <source>
        <dbReference type="ARBA" id="ARBA00010541"/>
    </source>
</evidence>
<dbReference type="AlphaFoldDB" id="A0A2A4MJK8"/>
<feature type="active site" description="Charge relay system" evidence="7">
    <location>
        <position position="158"/>
    </location>
</feature>
<dbReference type="InterPro" id="IPR001478">
    <property type="entry name" value="PDZ"/>
</dbReference>
<dbReference type="InterPro" id="IPR009003">
    <property type="entry name" value="Peptidase_S1_PA"/>
</dbReference>
<dbReference type="GO" id="GO:0004252">
    <property type="term" value="F:serine-type endopeptidase activity"/>
    <property type="evidence" value="ECO:0007669"/>
    <property type="project" value="InterPro"/>
</dbReference>
<keyword evidence="5" id="KW-0378">Hydrolase</keyword>
<evidence type="ECO:0000256" key="2">
    <source>
        <dbReference type="ARBA" id="ARBA00022670"/>
    </source>
</evidence>
<dbReference type="EMBL" id="NVQR01000100">
    <property type="protein sequence ID" value="PCH60073.1"/>
    <property type="molecule type" value="Genomic_DNA"/>
</dbReference>
<keyword evidence="3" id="KW-0732">Signal</keyword>
<evidence type="ECO:0000313" key="11">
    <source>
        <dbReference type="Proteomes" id="UP000218172"/>
    </source>
</evidence>
<feature type="active site" description="Charge relay system" evidence="7">
    <location>
        <position position="232"/>
    </location>
</feature>
<evidence type="ECO:0000256" key="6">
    <source>
        <dbReference type="ARBA" id="ARBA00022825"/>
    </source>
</evidence>
<dbReference type="InterPro" id="IPR036034">
    <property type="entry name" value="PDZ_sf"/>
</dbReference>
<evidence type="ECO:0000256" key="5">
    <source>
        <dbReference type="ARBA" id="ARBA00022801"/>
    </source>
</evidence>
<dbReference type="GO" id="GO:0006515">
    <property type="term" value="P:protein quality control for misfolded or incompletely synthesized proteins"/>
    <property type="evidence" value="ECO:0007669"/>
    <property type="project" value="TreeGrafter"/>
</dbReference>